<evidence type="ECO:0000313" key="2">
    <source>
        <dbReference type="Proteomes" id="UP000050280"/>
    </source>
</evidence>
<evidence type="ECO:0000313" key="1">
    <source>
        <dbReference type="EMBL" id="KPM31277.1"/>
    </source>
</evidence>
<sequence length="243" mass="28758">MTQITLVRNTFLKIVIIHLVYIGLPKNAVAQEDLRDATGTWLVIAGNLELREHWKVPTVGIVRYYNLAEQTEFGFFRTGITYAPNKKNKLTLGVAFLDTQPFDHFEFESLTTQFWLYEEYCRNQKLLGVKLAHRGRLEKRWITKPHTEIFNMRFRYRLQATYPVSKNLYIKVFDEPFFDFNQSKINQNRFYAGIGRKISPSIQMELGYMKNHVGKNNFDRIRMVFLFKAKLYKDKNSDMTSVD</sequence>
<comment type="caution">
    <text evidence="1">The sequence shown here is derived from an EMBL/GenBank/DDBJ whole genome shotgun (WGS) entry which is preliminary data.</text>
</comment>
<keyword evidence="2" id="KW-1185">Reference proteome</keyword>
<dbReference type="EMBL" id="LDJX01000005">
    <property type="protein sequence ID" value="KPM31277.1"/>
    <property type="molecule type" value="Genomic_DNA"/>
</dbReference>
<dbReference type="Proteomes" id="UP000050280">
    <property type="component" value="Unassembled WGS sequence"/>
</dbReference>
<protein>
    <recommendedName>
        <fullName evidence="3">DUF2490 domain-containing protein</fullName>
    </recommendedName>
</protein>
<name>A0A0P7AS59_9FLAO</name>
<organism evidence="1 2">
    <name type="scientific">Croceitalea dokdonensis DOKDO 023</name>
    <dbReference type="NCBI Taxonomy" id="1300341"/>
    <lineage>
        <taxon>Bacteria</taxon>
        <taxon>Pseudomonadati</taxon>
        <taxon>Bacteroidota</taxon>
        <taxon>Flavobacteriia</taxon>
        <taxon>Flavobacteriales</taxon>
        <taxon>Flavobacteriaceae</taxon>
        <taxon>Croceitalea</taxon>
    </lineage>
</organism>
<dbReference type="Pfam" id="PF10677">
    <property type="entry name" value="DUF2490"/>
    <property type="match status" value="1"/>
</dbReference>
<evidence type="ECO:0008006" key="3">
    <source>
        <dbReference type="Google" id="ProtNLM"/>
    </source>
</evidence>
<dbReference type="OrthoDB" id="1118734at2"/>
<dbReference type="AlphaFoldDB" id="A0A0P7AS59"/>
<reference evidence="1 2" key="1">
    <citation type="submission" date="2015-09" db="EMBL/GenBank/DDBJ databases">
        <title>Genome sequence of the marine flavobacterium Croceitalea dokdonensis DOKDO 023 that contains proton- and sodium-pumping rhodopsins.</title>
        <authorList>
            <person name="Kwon S.-K."/>
            <person name="Lee H.K."/>
            <person name="Kwak M.-J."/>
            <person name="Kim J.F."/>
        </authorList>
    </citation>
    <scope>NUCLEOTIDE SEQUENCE [LARGE SCALE GENOMIC DNA]</scope>
    <source>
        <strain evidence="1 2">DOKDO 023</strain>
    </source>
</reference>
<proteinExistence type="predicted"/>
<gene>
    <name evidence="1" type="ORF">I595_2542</name>
</gene>
<accession>A0A0P7AS59</accession>
<dbReference type="STRING" id="1300341.I595_2542"/>
<dbReference type="RefSeq" id="WP_054559593.1">
    <property type="nucleotide sequence ID" value="NZ_LDJX01000005.1"/>
</dbReference>
<dbReference type="InterPro" id="IPR019619">
    <property type="entry name" value="DUF2490"/>
</dbReference>